<proteinExistence type="predicted"/>
<dbReference type="Pfam" id="PF03062">
    <property type="entry name" value="MBOAT"/>
    <property type="match status" value="1"/>
</dbReference>
<keyword evidence="9" id="KW-1185">Reference proteome</keyword>
<dbReference type="OrthoDB" id="286734at2759"/>
<dbReference type="GO" id="GO:0030258">
    <property type="term" value="P:lipid modification"/>
    <property type="evidence" value="ECO:0007669"/>
    <property type="project" value="TreeGrafter"/>
</dbReference>
<feature type="transmembrane region" description="Helical" evidence="7">
    <location>
        <begin position="54"/>
        <end position="83"/>
    </location>
</feature>
<name>A0A1E4SWE3_9ASCO</name>
<keyword evidence="4 7" id="KW-1133">Transmembrane helix</keyword>
<accession>A0A1E4SWE3</accession>
<evidence type="ECO:0000256" key="2">
    <source>
        <dbReference type="ARBA" id="ARBA00022679"/>
    </source>
</evidence>
<dbReference type="PANTHER" id="PTHR13906:SF4">
    <property type="entry name" value="LYSOPHOSPHOLIPID ACYLTRANSFERASE 6"/>
    <property type="match status" value="1"/>
</dbReference>
<dbReference type="GO" id="GO:0046474">
    <property type="term" value="P:glycerophospholipid biosynthetic process"/>
    <property type="evidence" value="ECO:0007669"/>
    <property type="project" value="TreeGrafter"/>
</dbReference>
<dbReference type="PANTHER" id="PTHR13906">
    <property type="entry name" value="PORCUPINE"/>
    <property type="match status" value="1"/>
</dbReference>
<feature type="transmembrane region" description="Helical" evidence="7">
    <location>
        <begin position="236"/>
        <end position="253"/>
    </location>
</feature>
<dbReference type="GO" id="GO:0047184">
    <property type="term" value="F:1-acylglycerophosphocholine O-acyltransferase activity"/>
    <property type="evidence" value="ECO:0007669"/>
    <property type="project" value="TreeGrafter"/>
</dbReference>
<keyword evidence="6" id="KW-0012">Acyltransferase</keyword>
<dbReference type="InterPro" id="IPR004299">
    <property type="entry name" value="MBOAT_fam"/>
</dbReference>
<comment type="subcellular location">
    <subcellularLocation>
        <location evidence="1">Membrane</location>
        <topology evidence="1">Multi-pass membrane protein</topology>
    </subcellularLocation>
</comment>
<evidence type="ECO:0000313" key="9">
    <source>
        <dbReference type="Proteomes" id="UP000094801"/>
    </source>
</evidence>
<dbReference type="InterPro" id="IPR049941">
    <property type="entry name" value="LPLAT_7/PORCN-like"/>
</dbReference>
<keyword evidence="3 7" id="KW-0812">Transmembrane</keyword>
<evidence type="ECO:0000256" key="5">
    <source>
        <dbReference type="ARBA" id="ARBA00023136"/>
    </source>
</evidence>
<feature type="transmembrane region" description="Helical" evidence="7">
    <location>
        <begin position="471"/>
        <end position="488"/>
    </location>
</feature>
<dbReference type="Proteomes" id="UP000094801">
    <property type="component" value="Unassembled WGS sequence"/>
</dbReference>
<feature type="transmembrane region" description="Helical" evidence="7">
    <location>
        <begin position="95"/>
        <end position="113"/>
    </location>
</feature>
<keyword evidence="5 7" id="KW-0472">Membrane</keyword>
<evidence type="ECO:0000256" key="6">
    <source>
        <dbReference type="ARBA" id="ARBA00023315"/>
    </source>
</evidence>
<dbReference type="GO" id="GO:0005783">
    <property type="term" value="C:endoplasmic reticulum"/>
    <property type="evidence" value="ECO:0007669"/>
    <property type="project" value="TreeGrafter"/>
</dbReference>
<dbReference type="AlphaFoldDB" id="A0A1E4SWE3"/>
<feature type="transmembrane region" description="Helical" evidence="7">
    <location>
        <begin position="433"/>
        <end position="451"/>
    </location>
</feature>
<evidence type="ECO:0000256" key="1">
    <source>
        <dbReference type="ARBA" id="ARBA00004141"/>
    </source>
</evidence>
<evidence type="ECO:0000256" key="3">
    <source>
        <dbReference type="ARBA" id="ARBA00022692"/>
    </source>
</evidence>
<evidence type="ECO:0000256" key="4">
    <source>
        <dbReference type="ARBA" id="ARBA00022989"/>
    </source>
</evidence>
<keyword evidence="2" id="KW-0808">Transferase</keyword>
<gene>
    <name evidence="8" type="ORF">CANARDRAFT_9106</name>
</gene>
<dbReference type="EMBL" id="KV453860">
    <property type="protein sequence ID" value="ODV83815.1"/>
    <property type="molecule type" value="Genomic_DNA"/>
</dbReference>
<feature type="transmembrane region" description="Helical" evidence="7">
    <location>
        <begin position="394"/>
        <end position="412"/>
    </location>
</feature>
<organism evidence="8 9">
    <name type="scientific">[Candida] arabinofermentans NRRL YB-2248</name>
    <dbReference type="NCBI Taxonomy" id="983967"/>
    <lineage>
        <taxon>Eukaryota</taxon>
        <taxon>Fungi</taxon>
        <taxon>Dikarya</taxon>
        <taxon>Ascomycota</taxon>
        <taxon>Saccharomycotina</taxon>
        <taxon>Pichiomycetes</taxon>
        <taxon>Pichiales</taxon>
        <taxon>Pichiaceae</taxon>
        <taxon>Ogataea</taxon>
        <taxon>Ogataea/Candida clade</taxon>
    </lineage>
</organism>
<protein>
    <submittedName>
        <fullName evidence="8">Uncharacterized protein</fullName>
    </submittedName>
</protein>
<dbReference type="GO" id="GO:0016020">
    <property type="term" value="C:membrane"/>
    <property type="evidence" value="ECO:0007669"/>
    <property type="project" value="UniProtKB-SubCell"/>
</dbReference>
<evidence type="ECO:0000256" key="7">
    <source>
        <dbReference type="SAM" id="Phobius"/>
    </source>
</evidence>
<evidence type="ECO:0000313" key="8">
    <source>
        <dbReference type="EMBL" id="ODV83815.1"/>
    </source>
</evidence>
<dbReference type="STRING" id="983967.A0A1E4SWE3"/>
<dbReference type="GO" id="GO:0003841">
    <property type="term" value="F:1-acylglycerol-3-phosphate O-acyltransferase activity"/>
    <property type="evidence" value="ECO:0007669"/>
    <property type="project" value="TreeGrafter"/>
</dbReference>
<reference evidence="9" key="1">
    <citation type="submission" date="2016-04" db="EMBL/GenBank/DDBJ databases">
        <title>Comparative genomics of biotechnologically important yeasts.</title>
        <authorList>
            <consortium name="DOE Joint Genome Institute"/>
            <person name="Riley R."/>
            <person name="Haridas S."/>
            <person name="Wolfe K.H."/>
            <person name="Lopes M.R."/>
            <person name="Hittinger C.T."/>
            <person name="Goker M."/>
            <person name="Salamov A."/>
            <person name="Wisecaver J."/>
            <person name="Long T.M."/>
            <person name="Aerts A.L."/>
            <person name="Barry K."/>
            <person name="Choi C."/>
            <person name="Clum A."/>
            <person name="Coughlan A.Y."/>
            <person name="Deshpande S."/>
            <person name="Douglass A.P."/>
            <person name="Hanson S.J."/>
            <person name="Klenk H.-P."/>
            <person name="Labutti K."/>
            <person name="Lapidus A."/>
            <person name="Lindquist E."/>
            <person name="Lipzen A."/>
            <person name="Meier-Kolthoff J.P."/>
            <person name="Ohm R.A."/>
            <person name="Otillar R.P."/>
            <person name="Pangilinan J."/>
            <person name="Peng Y."/>
            <person name="Rokas A."/>
            <person name="Rosa C.A."/>
            <person name="Scheuner C."/>
            <person name="Sibirny A.A."/>
            <person name="Slot J.C."/>
            <person name="Stielow J.B."/>
            <person name="Sun H."/>
            <person name="Kurtzman C.P."/>
            <person name="Blackwell M."/>
            <person name="Grigoriev I.V."/>
            <person name="Jeffries T.W."/>
        </authorList>
    </citation>
    <scope>NUCLEOTIDE SEQUENCE [LARGE SCALE GENOMIC DNA]</scope>
    <source>
        <strain evidence="9">NRRL YB-2248</strain>
    </source>
</reference>
<feature type="transmembrane region" description="Helical" evidence="7">
    <location>
        <begin position="273"/>
        <end position="289"/>
    </location>
</feature>
<sequence>MSWNPFKTYLVLPLTEISGLDEGNCKILTCLFLSFPISAIFKRLPDQKLNLKNYYIIFISAIYIFLILEIWSGFFVLLFNALFTYILTKYYRSQLMPWVNLIVLMLLLAVNHLKSQFTRVTYDPTAIDITGAQMVLVMKLSAFAWSYSDGMLYHKDITKFNKYFNTYQKSRAVLKHPSFVSFMGYVFFYASIVTGPSFDYADYEKFILTDIFNDVPDSKKPGRKVKRKIPRSGRIALWKVIQGILWAALWIAIKQKITTSYTLSDEFIYHKNFIYRLGFLWILGFVYRLKYYTVWSISEAGCILAGLGYNGYDAKKDKLYWNRVQNIDPYAFETGQNVHDCLEAWNMNTNKWLKNFIYLRTCKRDPETGKVKVGMIPTLITFFTSAFWHGSMPGYYMTFIIGAFMQAVGKIFRRNFRPLFASKDNSNVSPYKFLYDIVCWVVTQASFGYAVQPFVLLELKPSFQTWKANYFWVHIACFSVIIFFDMPIGKKFSKFLAKYHLQPKTQVTPISQSLAALKESFDSTADLHEAVKVLPDFDNQIELQDQNISMPPLGNLSQDFVKLKGEFDEWLSTSSKDGATIDQSEIDAFKAALSGLDNDVKYYISKLDEFNKSNKKE</sequence>